<dbReference type="EMBL" id="QMIF01000001">
    <property type="protein sequence ID" value="TVM36884.1"/>
    <property type="molecule type" value="Genomic_DNA"/>
</dbReference>
<proteinExistence type="predicted"/>
<organism evidence="3 4">
    <name type="scientific">Oceanidesulfovibrio marinus</name>
    <dbReference type="NCBI Taxonomy" id="370038"/>
    <lineage>
        <taxon>Bacteria</taxon>
        <taxon>Pseudomonadati</taxon>
        <taxon>Thermodesulfobacteriota</taxon>
        <taxon>Desulfovibrionia</taxon>
        <taxon>Desulfovibrionales</taxon>
        <taxon>Desulfovibrionaceae</taxon>
        <taxon>Oceanidesulfovibrio</taxon>
    </lineage>
</organism>
<accession>A0A6P1ZNS8</accession>
<sequence length="90" mass="10118">MILNPGDDMTRPKLFALSTCMHCARVKALLISLHVDFDTLYVDRLAGEERSHCMGELENYTPELSFPTLVVGDDVVIGAREQRIREILLG</sequence>
<dbReference type="Gene3D" id="3.40.30.10">
    <property type="entry name" value="Glutaredoxin"/>
    <property type="match status" value="1"/>
</dbReference>
<gene>
    <name evidence="3" type="ORF">DQK91_02735</name>
    <name evidence="2" type="ORF">E8L03_07170</name>
</gene>
<dbReference type="OrthoDB" id="5458988at2"/>
<evidence type="ECO:0000313" key="2">
    <source>
        <dbReference type="EMBL" id="QJT11261.1"/>
    </source>
</evidence>
<dbReference type="InterPro" id="IPR002109">
    <property type="entry name" value="Glutaredoxin"/>
</dbReference>
<feature type="domain" description="Glutaredoxin" evidence="1">
    <location>
        <begin position="14"/>
        <end position="76"/>
    </location>
</feature>
<dbReference type="Proteomes" id="UP000503251">
    <property type="component" value="Chromosome"/>
</dbReference>
<dbReference type="InterPro" id="IPR036249">
    <property type="entry name" value="Thioredoxin-like_sf"/>
</dbReference>
<dbReference type="Pfam" id="PF00462">
    <property type="entry name" value="Glutaredoxin"/>
    <property type="match status" value="1"/>
</dbReference>
<reference evidence="3 4" key="1">
    <citation type="submission" date="2018-06" db="EMBL/GenBank/DDBJ databases">
        <title>Complete genome of Desulfovibrio marinus P48SEP.</title>
        <authorList>
            <person name="Crispim J.S."/>
            <person name="Vidigal P.M.P."/>
            <person name="Silva L.C.F."/>
            <person name="Araujo L.C."/>
            <person name="Laguardia C.N."/>
            <person name="Dias R.S."/>
            <person name="Sousa M.P."/>
            <person name="Paula S.O."/>
            <person name="Silva C."/>
        </authorList>
    </citation>
    <scope>NUCLEOTIDE SEQUENCE [LARGE SCALE GENOMIC DNA]</scope>
    <source>
        <strain evidence="3 4">P48SEP</strain>
    </source>
</reference>
<dbReference type="EMBL" id="CP039543">
    <property type="protein sequence ID" value="QJT11261.1"/>
    <property type="molecule type" value="Genomic_DNA"/>
</dbReference>
<keyword evidence="5" id="KW-1185">Reference proteome</keyword>
<evidence type="ECO:0000313" key="5">
    <source>
        <dbReference type="Proteomes" id="UP000503251"/>
    </source>
</evidence>
<name>A0A6P1ZNS8_9BACT</name>
<protein>
    <submittedName>
        <fullName evidence="3">Glutaredoxin family protein</fullName>
    </submittedName>
</protein>
<dbReference type="CDD" id="cd02976">
    <property type="entry name" value="NrdH"/>
    <property type="match status" value="1"/>
</dbReference>
<evidence type="ECO:0000259" key="1">
    <source>
        <dbReference type="Pfam" id="PF00462"/>
    </source>
</evidence>
<reference evidence="2 5" key="2">
    <citation type="submission" date="2019-04" db="EMBL/GenBank/DDBJ databases">
        <title>Isolation and culture of sulfate reducing bacteria from the cold seep of the South China Sea.</title>
        <authorList>
            <person name="Sun C."/>
            <person name="Liu R."/>
        </authorList>
    </citation>
    <scope>NUCLEOTIDE SEQUENCE [LARGE SCALE GENOMIC DNA]</scope>
    <source>
        <strain evidence="2 5">CS1</strain>
    </source>
</reference>
<dbReference type="SUPFAM" id="SSF52833">
    <property type="entry name" value="Thioredoxin-like"/>
    <property type="match status" value="1"/>
</dbReference>
<dbReference type="PROSITE" id="PS51354">
    <property type="entry name" value="GLUTAREDOXIN_2"/>
    <property type="match status" value="1"/>
</dbReference>
<dbReference type="AlphaFoldDB" id="A0A6P1ZNS8"/>
<evidence type="ECO:0000313" key="4">
    <source>
        <dbReference type="Proteomes" id="UP000434052"/>
    </source>
</evidence>
<evidence type="ECO:0000313" key="3">
    <source>
        <dbReference type="EMBL" id="TVM36884.1"/>
    </source>
</evidence>
<dbReference type="Proteomes" id="UP000434052">
    <property type="component" value="Unassembled WGS sequence"/>
</dbReference>